<proteinExistence type="predicted"/>
<dbReference type="AlphaFoldDB" id="A0A8T1H9R8"/>
<comment type="caution">
    <text evidence="2">The sequence shown here is derived from an EMBL/GenBank/DDBJ whole genome shotgun (WGS) entry which is preliminary data.</text>
</comment>
<dbReference type="VEuPathDB" id="FungiDB:PC110_g14450"/>
<name>A0A8T1H9R8_9STRA</name>
<dbReference type="EMBL" id="RCMV01001426">
    <property type="protein sequence ID" value="KAG3208662.1"/>
    <property type="molecule type" value="Genomic_DNA"/>
</dbReference>
<evidence type="ECO:0000313" key="1">
    <source>
        <dbReference type="EMBL" id="KAG2921102.1"/>
    </source>
</evidence>
<dbReference type="EMBL" id="RCMK01000575">
    <property type="protein sequence ID" value="KAG2921102.1"/>
    <property type="molecule type" value="Genomic_DNA"/>
</dbReference>
<organism evidence="2 3">
    <name type="scientific">Phytophthora cactorum</name>
    <dbReference type="NCBI Taxonomy" id="29920"/>
    <lineage>
        <taxon>Eukaryota</taxon>
        <taxon>Sar</taxon>
        <taxon>Stramenopiles</taxon>
        <taxon>Oomycota</taxon>
        <taxon>Peronosporomycetes</taxon>
        <taxon>Peronosporales</taxon>
        <taxon>Peronosporaceae</taxon>
        <taxon>Phytophthora</taxon>
    </lineage>
</organism>
<dbReference type="Proteomes" id="UP000736787">
    <property type="component" value="Unassembled WGS sequence"/>
</dbReference>
<evidence type="ECO:0000313" key="2">
    <source>
        <dbReference type="EMBL" id="KAG3208662.1"/>
    </source>
</evidence>
<accession>A0A8T1H9R8</accession>
<protein>
    <submittedName>
        <fullName evidence="2">Uncharacterized protein</fullName>
    </submittedName>
</protein>
<sequence length="134" mass="14957">MTLDVVSNIGHGPKALLESWRRFSTSFQGVEIELEDVKSDGENSLVATITSNFTFTKRMLQKKFPHQRGGRSSLAKKLLHQDIVVPGTVQFIWDRTGGRITSVLTRSNMLTPMLDLVGNMGDLVRVLEYSHVLG</sequence>
<evidence type="ECO:0000313" key="3">
    <source>
        <dbReference type="Proteomes" id="UP000760860"/>
    </source>
</evidence>
<dbReference type="Proteomes" id="UP000760860">
    <property type="component" value="Unassembled WGS sequence"/>
</dbReference>
<gene>
    <name evidence="1" type="ORF">PC117_g16330</name>
    <name evidence="2" type="ORF">PC129_g20315</name>
</gene>
<reference evidence="2" key="1">
    <citation type="submission" date="2018-05" db="EMBL/GenBank/DDBJ databases">
        <title>Effector identification in a new, highly contiguous assembly of the strawberry crown rot pathogen Phytophthora cactorum.</title>
        <authorList>
            <person name="Armitage A.D."/>
            <person name="Nellist C.F."/>
            <person name="Bates H."/>
            <person name="Vickerstaff R.J."/>
            <person name="Harrison R.J."/>
        </authorList>
    </citation>
    <scope>NUCLEOTIDE SEQUENCE</scope>
    <source>
        <strain evidence="1">4040</strain>
        <strain evidence="2">P421</strain>
    </source>
</reference>